<dbReference type="AlphaFoldDB" id="A0A9E6ZST2"/>
<dbReference type="KEGG" id="fbm:MQE35_02605"/>
<sequence length="63" mass="7254">MNKKTIYLLLFVSGIFLLFYGSRAVNTISVYISIAGVVLVMYSLFKISTVWVKRNDEEEKNTE</sequence>
<dbReference type="EMBL" id="CP094358">
    <property type="protein sequence ID" value="UOB18198.1"/>
    <property type="molecule type" value="Genomic_DNA"/>
</dbReference>
<organism evidence="2 3">
    <name type="scientific">Abyssalbus ytuae</name>
    <dbReference type="NCBI Taxonomy" id="2926907"/>
    <lineage>
        <taxon>Bacteria</taxon>
        <taxon>Pseudomonadati</taxon>
        <taxon>Bacteroidota</taxon>
        <taxon>Flavobacteriia</taxon>
        <taxon>Flavobacteriales</taxon>
        <taxon>Flavobacteriaceae</taxon>
        <taxon>Abyssalbus</taxon>
    </lineage>
</organism>
<proteinExistence type="predicted"/>
<evidence type="ECO:0000256" key="1">
    <source>
        <dbReference type="SAM" id="Phobius"/>
    </source>
</evidence>
<dbReference type="RefSeq" id="WP_255844239.1">
    <property type="nucleotide sequence ID" value="NZ_CP094358.1"/>
</dbReference>
<reference evidence="2" key="1">
    <citation type="submission" date="2022-03" db="EMBL/GenBank/DDBJ databases">
        <title>Description of Abyssus ytuae gen. nov., sp. nov., a novel member of the family Flavobacteriaceae isolated from the sediment of Mariana Trench.</title>
        <authorList>
            <person name="Zhang J."/>
            <person name="Xu X."/>
        </authorList>
    </citation>
    <scope>NUCLEOTIDE SEQUENCE</scope>
    <source>
        <strain evidence="2">MT3330</strain>
    </source>
</reference>
<keyword evidence="3" id="KW-1185">Reference proteome</keyword>
<keyword evidence="1" id="KW-0472">Membrane</keyword>
<evidence type="ECO:0000313" key="2">
    <source>
        <dbReference type="EMBL" id="UOB18198.1"/>
    </source>
</evidence>
<accession>A0A9E6ZST2</accession>
<keyword evidence="1" id="KW-0812">Transmembrane</keyword>
<gene>
    <name evidence="2" type="ORF">MQE35_02605</name>
</gene>
<evidence type="ECO:0000313" key="3">
    <source>
        <dbReference type="Proteomes" id="UP000831290"/>
    </source>
</evidence>
<protein>
    <submittedName>
        <fullName evidence="2">Uncharacterized protein</fullName>
    </submittedName>
</protein>
<keyword evidence="1" id="KW-1133">Transmembrane helix</keyword>
<feature type="transmembrane region" description="Helical" evidence="1">
    <location>
        <begin position="34"/>
        <end position="52"/>
    </location>
</feature>
<name>A0A9E6ZST2_9FLAO</name>
<dbReference type="Proteomes" id="UP000831290">
    <property type="component" value="Chromosome"/>
</dbReference>